<keyword evidence="3" id="KW-1185">Reference proteome</keyword>
<dbReference type="NCBIfam" id="NF047353">
    <property type="entry name" value="tube_lmo2291"/>
    <property type="match status" value="1"/>
</dbReference>
<protein>
    <recommendedName>
        <fullName evidence="1">Lambda phage tail tube protein N-terminal domain-containing protein</fullName>
    </recommendedName>
</protein>
<dbReference type="EMBL" id="FNKP01000002">
    <property type="protein sequence ID" value="SDR19093.1"/>
    <property type="molecule type" value="Genomic_DNA"/>
</dbReference>
<proteinExistence type="predicted"/>
<feature type="domain" description="Lambda phage tail tube protein N-terminal" evidence="1">
    <location>
        <begin position="16"/>
        <end position="138"/>
    </location>
</feature>
<dbReference type="AlphaFoldDB" id="A0A1H1H158"/>
<dbReference type="Gene3D" id="4.10.410.40">
    <property type="match status" value="1"/>
</dbReference>
<evidence type="ECO:0000259" key="1">
    <source>
        <dbReference type="Pfam" id="PF16461"/>
    </source>
</evidence>
<organism evidence="2 3">
    <name type="scientific">Paraburkholderia fungorum</name>
    <dbReference type="NCBI Taxonomy" id="134537"/>
    <lineage>
        <taxon>Bacteria</taxon>
        <taxon>Pseudomonadati</taxon>
        <taxon>Pseudomonadota</taxon>
        <taxon>Betaproteobacteria</taxon>
        <taxon>Burkholderiales</taxon>
        <taxon>Burkholderiaceae</taxon>
        <taxon>Paraburkholderia</taxon>
    </lineage>
</organism>
<sequence>MPSTAISAQGSKFSIDTAANGATDPTWTAVKNVKSYSGFDGTATEIDTTDLDSEAKEKMLGLIDNGSFSIDVNVNMTDPGQIALKAAQKALTLQKFKLTYPDGSSDSFSAFVKSFPIAGATDAVITSTIALTISGAVTTAAAGA</sequence>
<gene>
    <name evidence="2" type="ORF">SAMN05443245_3436</name>
</gene>
<dbReference type="OrthoDB" id="9025082at2"/>
<reference evidence="3" key="1">
    <citation type="submission" date="2016-10" db="EMBL/GenBank/DDBJ databases">
        <authorList>
            <person name="Varghese N."/>
        </authorList>
    </citation>
    <scope>NUCLEOTIDE SEQUENCE [LARGE SCALE GENOMIC DNA]</scope>
    <source>
        <strain evidence="3">GAS106B</strain>
    </source>
</reference>
<dbReference type="RefSeq" id="WP_074766880.1">
    <property type="nucleotide sequence ID" value="NZ_FNKP01000002.1"/>
</dbReference>
<accession>A0A1H1H158</accession>
<name>A0A1H1H158_9BURK</name>
<dbReference type="Pfam" id="PF16461">
    <property type="entry name" value="Phage_TTP_12"/>
    <property type="match status" value="1"/>
</dbReference>
<evidence type="ECO:0000313" key="2">
    <source>
        <dbReference type="EMBL" id="SDR19093.1"/>
    </source>
</evidence>
<dbReference type="Proteomes" id="UP000183487">
    <property type="component" value="Unassembled WGS sequence"/>
</dbReference>
<dbReference type="InterPro" id="IPR032494">
    <property type="entry name" value="Phage_TTP_N"/>
</dbReference>
<evidence type="ECO:0000313" key="3">
    <source>
        <dbReference type="Proteomes" id="UP000183487"/>
    </source>
</evidence>